<keyword evidence="1" id="KW-0812">Transmembrane</keyword>
<dbReference type="Proteomes" id="UP000623467">
    <property type="component" value="Unassembled WGS sequence"/>
</dbReference>
<organism evidence="3 4">
    <name type="scientific">Mycena sanguinolenta</name>
    <dbReference type="NCBI Taxonomy" id="230812"/>
    <lineage>
        <taxon>Eukaryota</taxon>
        <taxon>Fungi</taxon>
        <taxon>Dikarya</taxon>
        <taxon>Basidiomycota</taxon>
        <taxon>Agaricomycotina</taxon>
        <taxon>Agaricomycetes</taxon>
        <taxon>Agaricomycetidae</taxon>
        <taxon>Agaricales</taxon>
        <taxon>Marasmiineae</taxon>
        <taxon>Mycenaceae</taxon>
        <taxon>Mycena</taxon>
    </lineage>
</organism>
<reference evidence="3" key="1">
    <citation type="submission" date="2020-05" db="EMBL/GenBank/DDBJ databases">
        <title>Mycena genomes resolve the evolution of fungal bioluminescence.</title>
        <authorList>
            <person name="Tsai I.J."/>
        </authorList>
    </citation>
    <scope>NUCLEOTIDE SEQUENCE</scope>
    <source>
        <strain evidence="3">160909Yilan</strain>
    </source>
</reference>
<dbReference type="EMBL" id="JACAZH010000005">
    <property type="protein sequence ID" value="KAF7368117.1"/>
    <property type="molecule type" value="Genomic_DNA"/>
</dbReference>
<feature type="transmembrane region" description="Helical" evidence="1">
    <location>
        <begin position="50"/>
        <end position="67"/>
    </location>
</feature>
<keyword evidence="1" id="KW-1133">Transmembrane helix</keyword>
<dbReference type="Pfam" id="PF20153">
    <property type="entry name" value="DUF6535"/>
    <property type="match status" value="1"/>
</dbReference>
<gene>
    <name evidence="3" type="ORF">MSAN_00877900</name>
</gene>
<dbReference type="OrthoDB" id="3221808at2759"/>
<keyword evidence="1" id="KW-0472">Membrane</keyword>
<accession>A0A8H6YZL9</accession>
<dbReference type="InterPro" id="IPR045338">
    <property type="entry name" value="DUF6535"/>
</dbReference>
<evidence type="ECO:0000256" key="1">
    <source>
        <dbReference type="SAM" id="Phobius"/>
    </source>
</evidence>
<proteinExistence type="predicted"/>
<comment type="caution">
    <text evidence="3">The sequence shown here is derived from an EMBL/GenBank/DDBJ whole genome shotgun (WGS) entry which is preliminary data.</text>
</comment>
<evidence type="ECO:0000313" key="3">
    <source>
        <dbReference type="EMBL" id="KAF7368117.1"/>
    </source>
</evidence>
<feature type="transmembrane region" description="Helical" evidence="1">
    <location>
        <begin position="114"/>
        <end position="139"/>
    </location>
</feature>
<dbReference type="AlphaFoldDB" id="A0A8H6YZL9"/>
<feature type="transmembrane region" description="Helical" evidence="1">
    <location>
        <begin position="207"/>
        <end position="232"/>
    </location>
</feature>
<evidence type="ECO:0000313" key="4">
    <source>
        <dbReference type="Proteomes" id="UP000623467"/>
    </source>
</evidence>
<feature type="domain" description="DUF6535" evidence="2">
    <location>
        <begin position="26"/>
        <end position="201"/>
    </location>
</feature>
<feature type="transmembrane region" description="Helical" evidence="1">
    <location>
        <begin position="181"/>
        <end position="201"/>
    </location>
</feature>
<evidence type="ECO:0000259" key="2">
    <source>
        <dbReference type="Pfam" id="PF20153"/>
    </source>
</evidence>
<name>A0A8H6YZL9_9AGAR</name>
<protein>
    <recommendedName>
        <fullName evidence="2">DUF6535 domain-containing protein</fullName>
    </recommendedName>
</protein>
<sequence>MSSALNPIPSLKEQTDRDELAGAKLWSFYVSEAEKYDKALVAGWRSDMDGLLIFAGLFSASLTAFLIESYKTLSPDQGAVTIAILAQISNQLHGGSNISAVDVAPLMNVRPTSAALVCNTFWFLSLGFSLACALIATLVEQWTRQFIYASELKQSPIIRARVFAYLFYGLERFGMHAMVQLIPLLLHISLLLFFAGLIAFLEPINTVVAVLAAAMFVSISLAYLYLTVLPMFSSDSPYRTPLSNIAWGFFRQLHALSLAAWKWLLDEEGTIPSSQPGQPIAGEKSSRTMFDVMLHDATDKSEGRAKRDGRAMVWALRSLTSDDELEPFVEALPELVWGPNGRRHGYDNMINMLLESDLRLIPRIEALLRDPDSGLLAADLQVRRQIFCIKALWALACFSVSEPSAQQSFPIFDHTLLASLMTSTTVARALLPYLFSAYAMVRCSDFRSLSTLIRGVVNNGTISPIPLKQVQLHAGNLSFSAFSRMLDQLIDSGWTPTSTQRALDALNSCTDLAHDILADYWRRSASVDQISYQFEVTSSLLQQVALQPSTASAIKLRDTFTTLIDENSQQVERYKTIHPFDLSLDGILNVLRRNPDCLVDTTFLRLFLLYMANRPQASGDVGTQLFPTCDPTFIGSLLTKCVVAFDGRTKSNALGVIWLCVYWQSKVAIFDAATVMVINATTETFVTSCTVAVVKADMLRRALGLPPLTSYVGQFTLSQQGKEDFGTILLEFLDSCKKFPPDEGDKSEQNMGMQTIKMLTSYLSSKPSFSPSFQRRFANHFSEILSGDSPTLGVPIINWVGSVGSPPIQGFNDPGARATILEASKMFSRIHNLRVARTEVGGTLDVLLAELASDTSVPAAGAPIDLDLATSATT</sequence>
<keyword evidence="4" id="KW-1185">Reference proteome</keyword>